<dbReference type="PaxDb" id="30732-ENSOMEP00000027559"/>
<keyword evidence="6" id="KW-0403">Intermediate filament</keyword>
<dbReference type="Pfam" id="PF00038">
    <property type="entry name" value="Filament"/>
    <property type="match status" value="1"/>
</dbReference>
<evidence type="ECO:0000256" key="3">
    <source>
        <dbReference type="ARBA" id="ARBA00004642"/>
    </source>
</evidence>
<dbReference type="Gene3D" id="1.20.5.500">
    <property type="entry name" value="Single helix bin"/>
    <property type="match status" value="1"/>
</dbReference>
<dbReference type="SUPFAM" id="SSF64593">
    <property type="entry name" value="Intermediate filament protein, coiled coil region"/>
    <property type="match status" value="1"/>
</dbReference>
<evidence type="ECO:0000256" key="13">
    <source>
        <dbReference type="SAM" id="Coils"/>
    </source>
</evidence>
<organism evidence="15 16">
    <name type="scientific">Oryzias melastigma</name>
    <name type="common">Marine medaka</name>
    <dbReference type="NCBI Taxonomy" id="30732"/>
    <lineage>
        <taxon>Eukaryota</taxon>
        <taxon>Metazoa</taxon>
        <taxon>Chordata</taxon>
        <taxon>Craniata</taxon>
        <taxon>Vertebrata</taxon>
        <taxon>Euteleostomi</taxon>
        <taxon>Actinopterygii</taxon>
        <taxon>Neopterygii</taxon>
        <taxon>Teleostei</taxon>
        <taxon>Neoteleostei</taxon>
        <taxon>Acanthomorphata</taxon>
        <taxon>Ovalentaria</taxon>
        <taxon>Atherinomorphae</taxon>
        <taxon>Beloniformes</taxon>
        <taxon>Adrianichthyidae</taxon>
        <taxon>Oryziinae</taxon>
        <taxon>Oryzias</taxon>
    </lineage>
</organism>
<dbReference type="Gene3D" id="1.20.5.1160">
    <property type="entry name" value="Vasodilator-stimulated phosphoprotein"/>
    <property type="match status" value="1"/>
</dbReference>
<dbReference type="GO" id="GO:0016363">
    <property type="term" value="C:nuclear matrix"/>
    <property type="evidence" value="ECO:0007669"/>
    <property type="project" value="UniProtKB-SubCell"/>
</dbReference>
<keyword evidence="8" id="KW-0539">Nucleus</keyword>
<accession>A0A3B3DDJ5</accession>
<evidence type="ECO:0000313" key="16">
    <source>
        <dbReference type="Proteomes" id="UP000261560"/>
    </source>
</evidence>
<dbReference type="STRING" id="30732.ENSOMEP00000027559"/>
<evidence type="ECO:0000256" key="1">
    <source>
        <dbReference type="ARBA" id="ARBA00004109"/>
    </source>
</evidence>
<evidence type="ECO:0000256" key="8">
    <source>
        <dbReference type="ARBA" id="ARBA00023242"/>
    </source>
</evidence>
<dbReference type="SMART" id="SM01391">
    <property type="entry name" value="Filament"/>
    <property type="match status" value="1"/>
</dbReference>
<comment type="subcellular location">
    <subcellularLocation>
        <location evidence="2">Cytoplasm</location>
    </subcellularLocation>
    <subcellularLocation>
        <location evidence="1">Nucleus matrix</location>
    </subcellularLocation>
    <subcellularLocation>
        <location evidence="3">Nucleus</location>
        <location evidence="3">Nucleoplasm</location>
    </subcellularLocation>
</comment>
<protein>
    <recommendedName>
        <fullName evidence="10">Keratin, type II cytoskeletal 8</fullName>
    </recommendedName>
    <alternativeName>
        <fullName evidence="12">Cytokeratin-8</fullName>
    </alternativeName>
    <alternativeName>
        <fullName evidence="11">Keratin-8</fullName>
    </alternativeName>
</protein>
<feature type="coiled-coil region" evidence="13">
    <location>
        <begin position="333"/>
        <end position="438"/>
    </location>
</feature>
<evidence type="ECO:0000256" key="5">
    <source>
        <dbReference type="ARBA" id="ARBA00022744"/>
    </source>
</evidence>
<dbReference type="GO" id="GO:0005654">
    <property type="term" value="C:nucleoplasm"/>
    <property type="evidence" value="ECO:0007669"/>
    <property type="project" value="UniProtKB-SubCell"/>
</dbReference>
<sequence>MDAGKAFIAGVCMYIHPPVTWLAPESEKNWLEKEIPVFRLPPISLHLRCPFVIGPQRRCGEEIDTSVLLKAAALQEKPRSSETHLFRQTSPVHEDHSCFTKSNIMDPSEPVTEITRDTNDMIEGNDGFLNFIDQVIELECKNKQLEEKQKILMSRQDHTRKVNEIVIQANKGLEEQVETLAKDQVKLEGELAELKAELDTINRRYEEQKEKTTETKERITTSKKNLKAELMKKVRLTVEKTVVSKKLEFLRAQYDEEIKELESQVQIEIKIIPNSNKRSLDLEPIIQLLEEHYAKIADQAKEKAEQWNLKRMNDLVQTVKQREQEVWDIKRDIRNLSNSITELRSEMAALQTTENNLKIELAENGEGNIEDAQREIKNLTQNLKTAKENLAVQVVRQQELLNLKLALDMEIATYRELLKNEEESLENSTIDVSRQTNQIRVISYTETSIDVTMTGVKAALDTTF</sequence>
<evidence type="ECO:0000256" key="4">
    <source>
        <dbReference type="ARBA" id="ARBA00022490"/>
    </source>
</evidence>
<name>A0A3B3DDJ5_ORYME</name>
<feature type="coiled-coil region" evidence="13">
    <location>
        <begin position="128"/>
        <end position="306"/>
    </location>
</feature>
<evidence type="ECO:0000256" key="9">
    <source>
        <dbReference type="ARBA" id="ARBA00037766"/>
    </source>
</evidence>
<dbReference type="InterPro" id="IPR039008">
    <property type="entry name" value="IF_rod_dom"/>
</dbReference>
<dbReference type="PANTHER" id="PTHR45616">
    <property type="entry name" value="GATA-TYPE DOMAIN-CONTAINING PROTEIN"/>
    <property type="match status" value="1"/>
</dbReference>
<evidence type="ECO:0000256" key="7">
    <source>
        <dbReference type="ARBA" id="ARBA00023054"/>
    </source>
</evidence>
<evidence type="ECO:0000259" key="14">
    <source>
        <dbReference type="SMART" id="SM01391"/>
    </source>
</evidence>
<reference evidence="15" key="2">
    <citation type="submission" date="2025-09" db="UniProtKB">
        <authorList>
            <consortium name="Ensembl"/>
        </authorList>
    </citation>
    <scope>IDENTIFICATION</scope>
</reference>
<feature type="domain" description="IF rod" evidence="14">
    <location>
        <begin position="116"/>
        <end position="424"/>
    </location>
</feature>
<evidence type="ECO:0000313" key="15">
    <source>
        <dbReference type="Ensembl" id="ENSOMEP00000027559.1"/>
    </source>
</evidence>
<dbReference type="GO" id="GO:0005882">
    <property type="term" value="C:intermediate filament"/>
    <property type="evidence" value="ECO:0007669"/>
    <property type="project" value="UniProtKB-KW"/>
</dbReference>
<dbReference type="Proteomes" id="UP000261560">
    <property type="component" value="Unplaced"/>
</dbReference>
<comment type="function">
    <text evidence="9">Together with KRT19, helps to link the contractile apparatus to dystrophin at the costameres of striated muscle.</text>
</comment>
<evidence type="ECO:0000256" key="12">
    <source>
        <dbReference type="ARBA" id="ARBA00042964"/>
    </source>
</evidence>
<evidence type="ECO:0000256" key="2">
    <source>
        <dbReference type="ARBA" id="ARBA00004496"/>
    </source>
</evidence>
<proteinExistence type="predicted"/>
<dbReference type="GO" id="GO:0005737">
    <property type="term" value="C:cytoplasm"/>
    <property type="evidence" value="ECO:0007669"/>
    <property type="project" value="UniProtKB-SubCell"/>
</dbReference>
<keyword evidence="16" id="KW-1185">Reference proteome</keyword>
<dbReference type="GeneTree" id="ENSGT00940000166665"/>
<keyword evidence="7 13" id="KW-0175">Coiled coil</keyword>
<keyword evidence="4" id="KW-0963">Cytoplasm</keyword>
<keyword evidence="5" id="KW-0416">Keratin</keyword>
<evidence type="ECO:0000256" key="10">
    <source>
        <dbReference type="ARBA" id="ARBA00039429"/>
    </source>
</evidence>
<dbReference type="OMA" id="EWLIIAD"/>
<dbReference type="Ensembl" id="ENSOMET00000001664.1">
    <property type="protein sequence ID" value="ENSOMEP00000027559.1"/>
    <property type="gene ID" value="ENSOMEG00000010090.1"/>
</dbReference>
<dbReference type="PANTHER" id="PTHR45616:SF26">
    <property type="entry name" value="KERATIN, TYPE II CYTOSKELETAL 8"/>
    <property type="match status" value="1"/>
</dbReference>
<reference evidence="15" key="1">
    <citation type="submission" date="2025-08" db="UniProtKB">
        <authorList>
            <consortium name="Ensembl"/>
        </authorList>
    </citation>
    <scope>IDENTIFICATION</scope>
</reference>
<dbReference type="AlphaFoldDB" id="A0A3B3DDJ5"/>
<dbReference type="Gene3D" id="1.20.5.170">
    <property type="match status" value="1"/>
</dbReference>
<evidence type="ECO:0000256" key="11">
    <source>
        <dbReference type="ARBA" id="ARBA00042886"/>
    </source>
</evidence>
<evidence type="ECO:0000256" key="6">
    <source>
        <dbReference type="ARBA" id="ARBA00022754"/>
    </source>
</evidence>